<gene>
    <name evidence="1" type="ORF">EER27_13945</name>
</gene>
<dbReference type="Proteomes" id="UP000267049">
    <property type="component" value="Unassembled WGS sequence"/>
</dbReference>
<proteinExistence type="predicted"/>
<keyword evidence="2" id="KW-1185">Reference proteome</keyword>
<protein>
    <submittedName>
        <fullName evidence="1">Uncharacterized protein</fullName>
    </submittedName>
</protein>
<sequence length="168" mass="18120">MTLRATLLLLLALLALVALGPLGADIDGTTSRSNDAYLSKLTAISAESSHLCRGSSDYPGGVAADLMEARRLVRLGRNREQILETLAIPPSPPAGPAAQAMIEGAIDAFQRNPRWNGPRRQEASVSLCLALLSSFERKNLEAPPGRDRLKLLSDSTRDMLAFIARMVR</sequence>
<name>A0A3M8SPA0_9GAMM</name>
<evidence type="ECO:0000313" key="1">
    <source>
        <dbReference type="EMBL" id="RNF82603.1"/>
    </source>
</evidence>
<dbReference type="AlphaFoldDB" id="A0A3M8SPA0"/>
<accession>A0A3M8SPA0</accession>
<dbReference type="EMBL" id="RIBS01000007">
    <property type="protein sequence ID" value="RNF82603.1"/>
    <property type="molecule type" value="Genomic_DNA"/>
</dbReference>
<comment type="caution">
    <text evidence="1">The sequence shown here is derived from an EMBL/GenBank/DDBJ whole genome shotgun (WGS) entry which is preliminary data.</text>
</comment>
<organism evidence="1 2">
    <name type="scientific">Montanilutibacter psychrotolerans</name>
    <dbReference type="NCBI Taxonomy" id="1327343"/>
    <lineage>
        <taxon>Bacteria</taxon>
        <taxon>Pseudomonadati</taxon>
        <taxon>Pseudomonadota</taxon>
        <taxon>Gammaproteobacteria</taxon>
        <taxon>Lysobacterales</taxon>
        <taxon>Lysobacteraceae</taxon>
        <taxon>Montanilutibacter</taxon>
    </lineage>
</organism>
<dbReference type="RefSeq" id="WP_123088739.1">
    <property type="nucleotide sequence ID" value="NZ_RIBS01000007.1"/>
</dbReference>
<evidence type="ECO:0000313" key="2">
    <source>
        <dbReference type="Proteomes" id="UP000267049"/>
    </source>
</evidence>
<reference evidence="1 2" key="1">
    <citation type="submission" date="2018-11" db="EMBL/GenBank/DDBJ databases">
        <title>Lysobacter cryohumiis sp. nov., isolated from soil in the Tianshan Mountains, Xinjiang, China.</title>
        <authorList>
            <person name="Luo Y."/>
            <person name="Sheng H."/>
        </authorList>
    </citation>
    <scope>NUCLEOTIDE SEQUENCE [LARGE SCALE GENOMIC DNA]</scope>
    <source>
        <strain evidence="1 2">ZS60</strain>
    </source>
</reference>